<sequence>MEQSPTHDSWLGDDRLTSEKDDASPLLTYRYEKYRQFAPYACEGKVERRQKRCTGRLMLKIFPISMLILCAFLYIPFYNRASDQPPKALVAGWSANTNRDTKVYVQPNNITTLHEPTDVCHKQQKNKLFLLIVVCSSTTNFEQRAAIRQTWGNYKKYLEISKLTAKVKEKYKHYNYSYDLYTEDFNISDVLKRNRRESGFAKLLPELAKALQNNLVTVKPEVEKRFEDDILPEFDMNKELGDQTENYDYVYDTNIMKIPPKGYEETPNLEKVLSMLKLDKNFPKVTEKMETGNTEVDFKLVFILGLPSSDNYTGVQRRIEEEVITHGDIIQEDFIDSYNNLTLKSIMMLKWITHKCDDIVRYILKTDDDMYINVPNLVENLRNRSRIFDAKARSGKEKEYLLIGDLICGARPVQDSNNKWYSPPYMYGGRVYPRYLSGTAYALSLDTAHALYKAALTTSYFHLEDIYITGMCALRAVPRVVPRDDAQFSYVRAGPCAPHARVSAHRMRAAHMHHLDHLLRDSAMRDRCERIRLTQVRRDMLRPKPLRKLTKKHIPY</sequence>
<evidence type="ECO:0000256" key="2">
    <source>
        <dbReference type="ARBA" id="ARBA00008661"/>
    </source>
</evidence>
<comment type="subcellular location">
    <subcellularLocation>
        <location evidence="1">Golgi apparatus membrane</location>
        <topology evidence="1">Single-pass type II membrane protein</topology>
    </subcellularLocation>
</comment>
<keyword evidence="7 11" id="KW-1133">Transmembrane helix</keyword>
<accession>A0A921Z601</accession>
<comment type="similarity">
    <text evidence="2">Belongs to the glycosyltransferase 31 family.</text>
</comment>
<evidence type="ECO:0000256" key="3">
    <source>
        <dbReference type="ARBA" id="ARBA00022676"/>
    </source>
</evidence>
<dbReference type="FunFam" id="3.90.550.50:FF:000001">
    <property type="entry name" value="Hexosyltransferase"/>
    <property type="match status" value="1"/>
</dbReference>
<evidence type="ECO:0000313" key="13">
    <source>
        <dbReference type="Proteomes" id="UP000791440"/>
    </source>
</evidence>
<protein>
    <recommendedName>
        <fullName evidence="14">Hexosyltransferase</fullName>
    </recommendedName>
</protein>
<dbReference type="GO" id="GO:0006493">
    <property type="term" value="P:protein O-linked glycosylation"/>
    <property type="evidence" value="ECO:0007669"/>
    <property type="project" value="TreeGrafter"/>
</dbReference>
<dbReference type="OrthoDB" id="5512589at2759"/>
<keyword evidence="3" id="KW-0328">Glycosyltransferase</keyword>
<gene>
    <name evidence="12" type="ORF">O3G_MSEX007233</name>
</gene>
<evidence type="ECO:0000256" key="4">
    <source>
        <dbReference type="ARBA" id="ARBA00022679"/>
    </source>
</evidence>
<name>A0A921Z601_MANSE</name>
<dbReference type="Gene3D" id="3.90.550.50">
    <property type="match status" value="1"/>
</dbReference>
<evidence type="ECO:0000256" key="8">
    <source>
        <dbReference type="ARBA" id="ARBA00023034"/>
    </source>
</evidence>
<evidence type="ECO:0000256" key="5">
    <source>
        <dbReference type="ARBA" id="ARBA00022692"/>
    </source>
</evidence>
<feature type="transmembrane region" description="Helical" evidence="11">
    <location>
        <begin position="57"/>
        <end position="77"/>
    </location>
</feature>
<keyword evidence="10" id="KW-0325">Glycoprotein</keyword>
<keyword evidence="5 11" id="KW-0812">Transmembrane</keyword>
<evidence type="ECO:0000256" key="11">
    <source>
        <dbReference type="SAM" id="Phobius"/>
    </source>
</evidence>
<reference evidence="12" key="1">
    <citation type="journal article" date="2016" name="Insect Biochem. Mol. Biol.">
        <title>Multifaceted biological insights from a draft genome sequence of the tobacco hornworm moth, Manduca sexta.</title>
        <authorList>
            <person name="Kanost M.R."/>
            <person name="Arrese E.L."/>
            <person name="Cao X."/>
            <person name="Chen Y.R."/>
            <person name="Chellapilla S."/>
            <person name="Goldsmith M.R."/>
            <person name="Grosse-Wilde E."/>
            <person name="Heckel D.G."/>
            <person name="Herndon N."/>
            <person name="Jiang H."/>
            <person name="Papanicolaou A."/>
            <person name="Qu J."/>
            <person name="Soulages J.L."/>
            <person name="Vogel H."/>
            <person name="Walters J."/>
            <person name="Waterhouse R.M."/>
            <person name="Ahn S.J."/>
            <person name="Almeida F.C."/>
            <person name="An C."/>
            <person name="Aqrawi P."/>
            <person name="Bretschneider A."/>
            <person name="Bryant W.B."/>
            <person name="Bucks S."/>
            <person name="Chao H."/>
            <person name="Chevignon G."/>
            <person name="Christen J.M."/>
            <person name="Clarke D.F."/>
            <person name="Dittmer N.T."/>
            <person name="Ferguson L.C.F."/>
            <person name="Garavelou S."/>
            <person name="Gordon K.H.J."/>
            <person name="Gunaratna R.T."/>
            <person name="Han Y."/>
            <person name="Hauser F."/>
            <person name="He Y."/>
            <person name="Heidel-Fischer H."/>
            <person name="Hirsh A."/>
            <person name="Hu Y."/>
            <person name="Jiang H."/>
            <person name="Kalra D."/>
            <person name="Klinner C."/>
            <person name="Konig C."/>
            <person name="Kovar C."/>
            <person name="Kroll A.R."/>
            <person name="Kuwar S.S."/>
            <person name="Lee S.L."/>
            <person name="Lehman R."/>
            <person name="Li K."/>
            <person name="Li Z."/>
            <person name="Liang H."/>
            <person name="Lovelace S."/>
            <person name="Lu Z."/>
            <person name="Mansfield J.H."/>
            <person name="McCulloch K.J."/>
            <person name="Mathew T."/>
            <person name="Morton B."/>
            <person name="Muzny D.M."/>
            <person name="Neunemann D."/>
            <person name="Ongeri F."/>
            <person name="Pauchet Y."/>
            <person name="Pu L.L."/>
            <person name="Pyrousis I."/>
            <person name="Rao X.J."/>
            <person name="Redding A."/>
            <person name="Roesel C."/>
            <person name="Sanchez-Gracia A."/>
            <person name="Schaack S."/>
            <person name="Shukla A."/>
            <person name="Tetreau G."/>
            <person name="Wang Y."/>
            <person name="Xiong G.H."/>
            <person name="Traut W."/>
            <person name="Walsh T.K."/>
            <person name="Worley K.C."/>
            <person name="Wu D."/>
            <person name="Wu W."/>
            <person name="Wu Y.Q."/>
            <person name="Zhang X."/>
            <person name="Zou Z."/>
            <person name="Zucker H."/>
            <person name="Briscoe A.D."/>
            <person name="Burmester T."/>
            <person name="Clem R.J."/>
            <person name="Feyereisen R."/>
            <person name="Grimmelikhuijzen C.J.P."/>
            <person name="Hamodrakas S.J."/>
            <person name="Hansson B.S."/>
            <person name="Huguet E."/>
            <person name="Jermiin L.S."/>
            <person name="Lan Q."/>
            <person name="Lehman H.K."/>
            <person name="Lorenzen M."/>
            <person name="Merzendorfer H."/>
            <person name="Michalopoulos I."/>
            <person name="Morton D.B."/>
            <person name="Muthukrishnan S."/>
            <person name="Oakeshott J.G."/>
            <person name="Palmer W."/>
            <person name="Park Y."/>
            <person name="Passarelli A.L."/>
            <person name="Rozas J."/>
            <person name="Schwartz L.M."/>
            <person name="Smith W."/>
            <person name="Southgate A."/>
            <person name="Vilcinskas A."/>
            <person name="Vogt R."/>
            <person name="Wang P."/>
            <person name="Werren J."/>
            <person name="Yu X.Q."/>
            <person name="Zhou J.J."/>
            <person name="Brown S.J."/>
            <person name="Scherer S.E."/>
            <person name="Richards S."/>
            <person name="Blissard G.W."/>
        </authorList>
    </citation>
    <scope>NUCLEOTIDE SEQUENCE</scope>
</reference>
<dbReference type="Pfam" id="PF01762">
    <property type="entry name" value="Galactosyl_T"/>
    <property type="match status" value="1"/>
</dbReference>
<proteinExistence type="inferred from homology"/>
<organism evidence="12 13">
    <name type="scientific">Manduca sexta</name>
    <name type="common">Tobacco hawkmoth</name>
    <name type="synonym">Tobacco hornworm</name>
    <dbReference type="NCBI Taxonomy" id="7130"/>
    <lineage>
        <taxon>Eukaryota</taxon>
        <taxon>Metazoa</taxon>
        <taxon>Ecdysozoa</taxon>
        <taxon>Arthropoda</taxon>
        <taxon>Hexapoda</taxon>
        <taxon>Insecta</taxon>
        <taxon>Pterygota</taxon>
        <taxon>Neoptera</taxon>
        <taxon>Endopterygota</taxon>
        <taxon>Lepidoptera</taxon>
        <taxon>Glossata</taxon>
        <taxon>Ditrysia</taxon>
        <taxon>Bombycoidea</taxon>
        <taxon>Sphingidae</taxon>
        <taxon>Sphinginae</taxon>
        <taxon>Sphingini</taxon>
        <taxon>Manduca</taxon>
    </lineage>
</organism>
<evidence type="ECO:0000313" key="12">
    <source>
        <dbReference type="EMBL" id="KAG6451560.1"/>
    </source>
</evidence>
<evidence type="ECO:0000256" key="10">
    <source>
        <dbReference type="ARBA" id="ARBA00023180"/>
    </source>
</evidence>
<dbReference type="PANTHER" id="PTHR11214">
    <property type="entry name" value="BETA-1,3-N-ACETYLGLUCOSAMINYLTRANSFERASE"/>
    <property type="match status" value="1"/>
</dbReference>
<dbReference type="InterPro" id="IPR002659">
    <property type="entry name" value="Glyco_trans_31"/>
</dbReference>
<evidence type="ECO:0008006" key="14">
    <source>
        <dbReference type="Google" id="ProtNLM"/>
    </source>
</evidence>
<reference evidence="12" key="2">
    <citation type="submission" date="2020-12" db="EMBL/GenBank/DDBJ databases">
        <authorList>
            <person name="Kanost M."/>
        </authorList>
    </citation>
    <scope>NUCLEOTIDE SEQUENCE</scope>
</reference>
<evidence type="ECO:0000256" key="6">
    <source>
        <dbReference type="ARBA" id="ARBA00022968"/>
    </source>
</evidence>
<evidence type="ECO:0000256" key="9">
    <source>
        <dbReference type="ARBA" id="ARBA00023136"/>
    </source>
</evidence>
<dbReference type="EMBL" id="JH668410">
    <property type="protein sequence ID" value="KAG6451560.1"/>
    <property type="molecule type" value="Genomic_DNA"/>
</dbReference>
<keyword evidence="9 11" id="KW-0472">Membrane</keyword>
<dbReference type="PANTHER" id="PTHR11214:SF314">
    <property type="entry name" value="HEXOSYLTRANSFERASE"/>
    <property type="match status" value="1"/>
</dbReference>
<dbReference type="Proteomes" id="UP000791440">
    <property type="component" value="Unassembled WGS sequence"/>
</dbReference>
<dbReference type="GO" id="GO:0016758">
    <property type="term" value="F:hexosyltransferase activity"/>
    <property type="evidence" value="ECO:0007669"/>
    <property type="project" value="InterPro"/>
</dbReference>
<keyword evidence="4" id="KW-0808">Transferase</keyword>
<dbReference type="AlphaFoldDB" id="A0A921Z601"/>
<evidence type="ECO:0000256" key="1">
    <source>
        <dbReference type="ARBA" id="ARBA00004323"/>
    </source>
</evidence>
<keyword evidence="8" id="KW-0333">Golgi apparatus</keyword>
<evidence type="ECO:0000256" key="7">
    <source>
        <dbReference type="ARBA" id="ARBA00022989"/>
    </source>
</evidence>
<comment type="caution">
    <text evidence="12">The sequence shown here is derived from an EMBL/GenBank/DDBJ whole genome shotgun (WGS) entry which is preliminary data.</text>
</comment>
<keyword evidence="13" id="KW-1185">Reference proteome</keyword>
<keyword evidence="6" id="KW-0735">Signal-anchor</keyword>
<dbReference type="GO" id="GO:0000139">
    <property type="term" value="C:Golgi membrane"/>
    <property type="evidence" value="ECO:0007669"/>
    <property type="project" value="UniProtKB-SubCell"/>
</dbReference>